<organism evidence="1">
    <name type="scientific">Anopheles sinensis</name>
    <name type="common">Mosquito</name>
    <dbReference type="NCBI Taxonomy" id="74873"/>
    <lineage>
        <taxon>Eukaryota</taxon>
        <taxon>Metazoa</taxon>
        <taxon>Ecdysozoa</taxon>
        <taxon>Arthropoda</taxon>
        <taxon>Hexapoda</taxon>
        <taxon>Insecta</taxon>
        <taxon>Pterygota</taxon>
        <taxon>Neoptera</taxon>
        <taxon>Endopterygota</taxon>
        <taxon>Diptera</taxon>
        <taxon>Nematocera</taxon>
        <taxon>Culicoidea</taxon>
        <taxon>Culicidae</taxon>
        <taxon>Anophelinae</taxon>
        <taxon>Anopheles</taxon>
    </lineage>
</organism>
<dbReference type="EMBL" id="ATLV01013999">
    <property type="status" value="NOT_ANNOTATED_CDS"/>
    <property type="molecule type" value="Genomic_DNA"/>
</dbReference>
<evidence type="ECO:0000313" key="1">
    <source>
        <dbReference type="EMBL" id="KFB38294.1"/>
    </source>
</evidence>
<dbReference type="AlphaFoldDB" id="A0A084VK00"/>
<keyword evidence="3" id="KW-1185">Reference proteome</keyword>
<evidence type="ECO:0000313" key="3">
    <source>
        <dbReference type="Proteomes" id="UP000030765"/>
    </source>
</evidence>
<protein>
    <submittedName>
        <fullName evidence="1 2">ATPase</fullName>
    </submittedName>
</protein>
<accession>A0A084VK00</accession>
<reference evidence="2" key="2">
    <citation type="submission" date="2020-05" db="UniProtKB">
        <authorList>
            <consortium name="EnsemblMetazoa"/>
        </authorList>
    </citation>
    <scope>IDENTIFICATION</scope>
</reference>
<dbReference type="Proteomes" id="UP000030765">
    <property type="component" value="Unassembled WGS sequence"/>
</dbReference>
<reference evidence="1 3" key="1">
    <citation type="journal article" date="2014" name="BMC Genomics">
        <title>Genome sequence of Anopheles sinensis provides insight into genetics basis of mosquito competence for malaria parasites.</title>
        <authorList>
            <person name="Zhou D."/>
            <person name="Zhang D."/>
            <person name="Ding G."/>
            <person name="Shi L."/>
            <person name="Hou Q."/>
            <person name="Ye Y."/>
            <person name="Xu Y."/>
            <person name="Zhou H."/>
            <person name="Xiong C."/>
            <person name="Li S."/>
            <person name="Yu J."/>
            <person name="Hong S."/>
            <person name="Yu X."/>
            <person name="Zou P."/>
            <person name="Chen C."/>
            <person name="Chang X."/>
            <person name="Wang W."/>
            <person name="Lv Y."/>
            <person name="Sun Y."/>
            <person name="Ma L."/>
            <person name="Shen B."/>
            <person name="Zhu C."/>
        </authorList>
    </citation>
    <scope>NUCLEOTIDE SEQUENCE [LARGE SCALE GENOMIC DNA]</scope>
</reference>
<name>A0A084VK00_ANOSI</name>
<gene>
    <name evidence="1" type="ORF">ZHAS_00005637</name>
</gene>
<dbReference type="EnsemblMetazoa" id="ASIC005637-RA">
    <property type="protein sequence ID" value="ASIC005637-PA"/>
    <property type="gene ID" value="ASIC005637"/>
</dbReference>
<evidence type="ECO:0000313" key="2">
    <source>
        <dbReference type="EnsemblMetazoa" id="ASIC005637-PA"/>
    </source>
</evidence>
<sequence length="100" mass="11344">MRDKPVPVGFAWLMVAKPGSRVAELVCQTHQLGSRWKASPWPNAQLRDVSFLRSISESVDWKLIGNGFFGLGKHPRCSRVRVPKTCRKKPLQKCRSVEDV</sequence>
<dbReference type="VEuPathDB" id="VectorBase:ASIC005637"/>
<dbReference type="EMBL" id="KE524925">
    <property type="protein sequence ID" value="KFB38294.1"/>
    <property type="molecule type" value="Genomic_DNA"/>
</dbReference>
<proteinExistence type="predicted"/>